<dbReference type="GeneID" id="98300122"/>
<dbReference type="InterPro" id="IPR029001">
    <property type="entry name" value="ITPase-like_fam"/>
</dbReference>
<dbReference type="GO" id="GO:0009117">
    <property type="term" value="P:nucleotide metabolic process"/>
    <property type="evidence" value="ECO:0007669"/>
    <property type="project" value="UniProtKB-KW"/>
</dbReference>
<keyword evidence="7" id="KW-1185">Reference proteome</keyword>
<reference evidence="6 7" key="1">
    <citation type="submission" date="2014-03" db="EMBL/GenBank/DDBJ databases">
        <title>Genomics of Bifidobacteria.</title>
        <authorList>
            <person name="Ventura M."/>
            <person name="Milani C."/>
            <person name="Lugli G.A."/>
        </authorList>
    </citation>
    <scope>NUCLEOTIDE SEQUENCE [LARGE SCALE GENOMIC DNA]</scope>
    <source>
        <strain evidence="6 7">LMG 21775</strain>
    </source>
</reference>
<comment type="caution">
    <text evidence="6">The sequence shown here is derived from an EMBL/GenBank/DDBJ whole genome shotgun (WGS) entry which is preliminary data.</text>
</comment>
<dbReference type="eggNOG" id="COG0424">
    <property type="taxonomic scope" value="Bacteria"/>
</dbReference>
<dbReference type="GO" id="GO:0047429">
    <property type="term" value="F:nucleoside triphosphate diphosphatase activity"/>
    <property type="evidence" value="ECO:0007669"/>
    <property type="project" value="UniProtKB-EC"/>
</dbReference>
<evidence type="ECO:0000256" key="4">
    <source>
        <dbReference type="SAM" id="MobiDB-lite"/>
    </source>
</evidence>
<proteinExistence type="inferred from homology"/>
<dbReference type="AlphaFoldDB" id="A0A087CFM0"/>
<feature type="domain" description="Nudix hydrolase" evidence="5">
    <location>
        <begin position="294"/>
        <end position="429"/>
    </location>
</feature>
<keyword evidence="3" id="KW-0546">Nucleotide metabolism</keyword>
<dbReference type="GO" id="GO:0005737">
    <property type="term" value="C:cytoplasm"/>
    <property type="evidence" value="ECO:0007669"/>
    <property type="project" value="UniProtKB-SubCell"/>
</dbReference>
<evidence type="ECO:0000256" key="3">
    <source>
        <dbReference type="HAMAP-Rule" id="MF_00528"/>
    </source>
</evidence>
<feature type="compositionally biased region" description="Polar residues" evidence="4">
    <location>
        <begin position="259"/>
        <end position="277"/>
    </location>
</feature>
<dbReference type="PANTHER" id="PTHR43213">
    <property type="entry name" value="BIFUNCTIONAL DTTP/UTP PYROPHOSPHATASE/METHYLTRANSFERASE PROTEIN-RELATED"/>
    <property type="match status" value="1"/>
</dbReference>
<dbReference type="InterPro" id="IPR020084">
    <property type="entry name" value="NUDIX_hydrolase_CS"/>
</dbReference>
<accession>A0A087CFM0</accession>
<comment type="cofactor">
    <cofactor evidence="1 3">
        <name>a divalent metal cation</name>
        <dbReference type="ChEBI" id="CHEBI:60240"/>
    </cofactor>
</comment>
<dbReference type="PANTHER" id="PTHR43213:SF5">
    <property type="entry name" value="BIFUNCTIONAL DTTP_UTP PYROPHOSPHATASE_METHYLTRANSFERASE PROTEIN-RELATED"/>
    <property type="match status" value="1"/>
</dbReference>
<dbReference type="SUPFAM" id="SSF55811">
    <property type="entry name" value="Nudix"/>
    <property type="match status" value="1"/>
</dbReference>
<feature type="active site" description="Proton acceptor" evidence="3">
    <location>
        <position position="129"/>
    </location>
</feature>
<evidence type="ECO:0000313" key="6">
    <source>
        <dbReference type="EMBL" id="KFI82070.1"/>
    </source>
</evidence>
<dbReference type="InterPro" id="IPR000086">
    <property type="entry name" value="NUDIX_hydrolase_dom"/>
</dbReference>
<dbReference type="CDD" id="cd00555">
    <property type="entry name" value="Maf"/>
    <property type="match status" value="1"/>
</dbReference>
<comment type="subcellular location">
    <subcellularLocation>
        <location evidence="3">Cytoplasm</location>
    </subcellularLocation>
</comment>
<dbReference type="NCBIfam" id="TIGR00172">
    <property type="entry name" value="maf"/>
    <property type="match status" value="1"/>
</dbReference>
<comment type="catalytic activity">
    <reaction evidence="3">
        <text>a ribonucleoside 5'-triphosphate + H2O = a ribonucleoside 5'-phosphate + diphosphate + H(+)</text>
        <dbReference type="Rhea" id="RHEA:23996"/>
        <dbReference type="ChEBI" id="CHEBI:15377"/>
        <dbReference type="ChEBI" id="CHEBI:15378"/>
        <dbReference type="ChEBI" id="CHEBI:33019"/>
        <dbReference type="ChEBI" id="CHEBI:58043"/>
        <dbReference type="ChEBI" id="CHEBI:61557"/>
        <dbReference type="EC" id="3.6.1.9"/>
    </reaction>
</comment>
<dbReference type="RefSeq" id="WP_033494961.1">
    <property type="nucleotide sequence ID" value="NZ_JGZI01000009.1"/>
</dbReference>
<dbReference type="EMBL" id="JGZI01000009">
    <property type="protein sequence ID" value="KFI82070.1"/>
    <property type="molecule type" value="Genomic_DNA"/>
</dbReference>
<evidence type="ECO:0000256" key="2">
    <source>
        <dbReference type="ARBA" id="ARBA00022801"/>
    </source>
</evidence>
<comment type="catalytic activity">
    <reaction evidence="3">
        <text>a 2'-deoxyribonucleoside 5'-triphosphate + H2O = a 2'-deoxyribonucleoside 5'-phosphate + diphosphate + H(+)</text>
        <dbReference type="Rhea" id="RHEA:44644"/>
        <dbReference type="ChEBI" id="CHEBI:15377"/>
        <dbReference type="ChEBI" id="CHEBI:15378"/>
        <dbReference type="ChEBI" id="CHEBI:33019"/>
        <dbReference type="ChEBI" id="CHEBI:61560"/>
        <dbReference type="ChEBI" id="CHEBI:65317"/>
        <dbReference type="EC" id="3.6.1.9"/>
    </reaction>
</comment>
<dbReference type="Pfam" id="PF00293">
    <property type="entry name" value="NUDIX"/>
    <property type="match status" value="1"/>
</dbReference>
<name>A0A087CFM0_9BIFI</name>
<keyword evidence="3" id="KW-0963">Cytoplasm</keyword>
<keyword evidence="2 3" id="KW-0378">Hydrolase</keyword>
<organism evidence="6 7">
    <name type="scientific">Bifidobacterium psychraerophilum</name>
    <dbReference type="NCBI Taxonomy" id="218140"/>
    <lineage>
        <taxon>Bacteria</taxon>
        <taxon>Bacillati</taxon>
        <taxon>Actinomycetota</taxon>
        <taxon>Actinomycetes</taxon>
        <taxon>Bifidobacteriales</taxon>
        <taxon>Bifidobacteriaceae</taxon>
        <taxon>Bifidobacterium</taxon>
    </lineage>
</organism>
<comment type="similarity">
    <text evidence="3">Belongs to the Maf family.</text>
</comment>
<sequence>MSIPLILASKSRPRRDLLYGAGICPTIRESHVDEEAALASTAKERGIDAQMMPAEERVATLAREKALAVAQSFGAVARTASEAQGDLQISYPLKDGYGSISKVTPIQDAINAHNGLTSASVGPLVIGCDSMFSLDGVVYGKPHSEENARERLRQMRGKTGTLWTGHCLIDVASGRELHAVSHSQVSFGDFTDQDIEDYIATKEPLEVAGSFTLEGFGSAFISGIQGDPSGVIGLSLPTLRTLVESLGIRWTQLWNLSREQKQGTNPDNPDAPSSNVHQPGDGWIDCACGHRHWGLNGASGVLLARRDQESGRITDVLLQHRALWSAEGGTWGAPGGATADGESPLEGALRESFEEANIQPEDIRVVGSYREDHGPWGYATVFAFEKPGHQVQPQANDDESMSVEWVPFDKVAQYKLISPLQRDWPEFEERLKSLAAQDRPQR</sequence>
<dbReference type="EC" id="3.6.1.9" evidence="3"/>
<dbReference type="Gene3D" id="3.90.950.10">
    <property type="match status" value="1"/>
</dbReference>
<dbReference type="Proteomes" id="UP000029050">
    <property type="component" value="Unassembled WGS sequence"/>
</dbReference>
<dbReference type="Gene3D" id="3.90.79.10">
    <property type="entry name" value="Nucleoside Triphosphate Pyrophosphohydrolase"/>
    <property type="match status" value="1"/>
</dbReference>
<dbReference type="PROSITE" id="PS00893">
    <property type="entry name" value="NUDIX_BOX"/>
    <property type="match status" value="1"/>
</dbReference>
<dbReference type="OrthoDB" id="3527985at2"/>
<dbReference type="InterPro" id="IPR015797">
    <property type="entry name" value="NUDIX_hydrolase-like_dom_sf"/>
</dbReference>
<evidence type="ECO:0000256" key="1">
    <source>
        <dbReference type="ARBA" id="ARBA00001968"/>
    </source>
</evidence>
<dbReference type="Pfam" id="PF02545">
    <property type="entry name" value="Maf"/>
    <property type="match status" value="1"/>
</dbReference>
<dbReference type="HAMAP" id="MF_00528">
    <property type="entry name" value="Maf"/>
    <property type="match status" value="1"/>
</dbReference>
<comment type="caution">
    <text evidence="3">Lacks conserved residue(s) required for the propagation of feature annotation.</text>
</comment>
<dbReference type="eggNOG" id="COG1051">
    <property type="taxonomic scope" value="Bacteria"/>
</dbReference>
<dbReference type="InterPro" id="IPR003697">
    <property type="entry name" value="Maf-like"/>
</dbReference>
<evidence type="ECO:0000313" key="7">
    <source>
        <dbReference type="Proteomes" id="UP000029050"/>
    </source>
</evidence>
<feature type="region of interest" description="Disordered" evidence="4">
    <location>
        <begin position="259"/>
        <end position="278"/>
    </location>
</feature>
<dbReference type="STRING" id="218140.BPSY_0918"/>
<comment type="function">
    <text evidence="3">Nucleoside triphosphate pyrophosphatase. May have a dual role in cell division arrest and in preventing the incorporation of modified nucleotides into cellular nucleic acids.</text>
</comment>
<evidence type="ECO:0000259" key="5">
    <source>
        <dbReference type="PROSITE" id="PS51462"/>
    </source>
</evidence>
<protein>
    <recommendedName>
        <fullName evidence="3">Nucleoside triphosphate pyrophosphatase</fullName>
        <ecNumber evidence="3">3.6.1.9</ecNumber>
    </recommendedName>
    <alternativeName>
        <fullName evidence="3">Nucleotide pyrophosphatase</fullName>
        <shortName evidence="3">Nucleotide PPase</shortName>
    </alternativeName>
</protein>
<dbReference type="PROSITE" id="PS51462">
    <property type="entry name" value="NUDIX"/>
    <property type="match status" value="1"/>
</dbReference>
<gene>
    <name evidence="6" type="ORF">BPSY_0918</name>
</gene>
<dbReference type="SUPFAM" id="SSF52972">
    <property type="entry name" value="ITPase-like"/>
    <property type="match status" value="1"/>
</dbReference>